<keyword evidence="3" id="KW-0203">Cytokinin biosynthesis</keyword>
<evidence type="ECO:0000256" key="7">
    <source>
        <dbReference type="SAM" id="MobiDB-lite"/>
    </source>
</evidence>
<dbReference type="AlphaFoldDB" id="A0A7J6FDB6"/>
<dbReference type="PANTHER" id="PTHR33347">
    <property type="entry name" value="OSJNBA0091C07.3 PROTEIN"/>
    <property type="match status" value="1"/>
</dbReference>
<evidence type="ECO:0000256" key="1">
    <source>
        <dbReference type="ARBA" id="ARBA00004496"/>
    </source>
</evidence>
<comment type="caution">
    <text evidence="10">The sequence shown here is derived from an EMBL/GenBank/DDBJ whole genome shotgun (WGS) entry which is preliminary data.</text>
</comment>
<keyword evidence="5" id="KW-0539">Nucleus</keyword>
<name>A0A7J6FDB6_CANSA</name>
<keyword evidence="4" id="KW-0932">Cytokinin signaling pathway</keyword>
<protein>
    <submittedName>
        <fullName evidence="10">Uncharacterized protein</fullName>
    </submittedName>
</protein>
<feature type="transmembrane region" description="Helical" evidence="8">
    <location>
        <begin position="145"/>
        <end position="166"/>
    </location>
</feature>
<accession>A0A7J6FDB6</accession>
<dbReference type="EMBL" id="JAATIP010000133">
    <property type="protein sequence ID" value="KAF4368645.1"/>
    <property type="molecule type" value="Genomic_DNA"/>
</dbReference>
<keyword evidence="12" id="KW-1185">Reference proteome</keyword>
<evidence type="ECO:0000313" key="11">
    <source>
        <dbReference type="Proteomes" id="UP000525078"/>
    </source>
</evidence>
<keyword evidence="8" id="KW-0812">Transmembrane</keyword>
<evidence type="ECO:0000313" key="12">
    <source>
        <dbReference type="Proteomes" id="UP000583929"/>
    </source>
</evidence>
<dbReference type="GO" id="GO:0009736">
    <property type="term" value="P:cytokinin-activated signaling pathway"/>
    <property type="evidence" value="ECO:0007669"/>
    <property type="project" value="UniProtKB-KW"/>
</dbReference>
<dbReference type="GO" id="GO:0005737">
    <property type="term" value="C:cytoplasm"/>
    <property type="evidence" value="ECO:0007669"/>
    <property type="project" value="UniProtKB-SubCell"/>
</dbReference>
<proteinExistence type="inferred from homology"/>
<dbReference type="PANTHER" id="PTHR33347:SF34">
    <property type="entry name" value="PROTEIN SOB FIVE-LIKE 6"/>
    <property type="match status" value="1"/>
</dbReference>
<gene>
    <name evidence="10" type="ORF">F8388_003346</name>
    <name evidence="9" type="ORF">G4B88_023904</name>
</gene>
<dbReference type="Proteomes" id="UP000583929">
    <property type="component" value="Unassembled WGS sequence"/>
</dbReference>
<comment type="similarity">
    <text evidence="6">Belongs to the SOFL plant protein family.</text>
</comment>
<evidence type="ECO:0000256" key="4">
    <source>
        <dbReference type="ARBA" id="ARBA00022864"/>
    </source>
</evidence>
<feature type="compositionally biased region" description="Basic and acidic residues" evidence="7">
    <location>
        <begin position="28"/>
        <end position="43"/>
    </location>
</feature>
<evidence type="ECO:0000313" key="10">
    <source>
        <dbReference type="EMBL" id="KAF4368645.1"/>
    </source>
</evidence>
<sequence length="254" mass="28570">MNISTSKFSGSGCESGWTLYLEESNISEADKLRIDHKEEKENDCGYEEGEEEDLSMVSDASSGPPHYHEDDHDHDYNENGSYISFSSSWAYNKSTNKDKKKMMKSKMKEKCTEEEHRSCLDDTASSPVSKAISLISFLINKIPCIYIYVCIFVCVGCAGFGYKYIYTNNFIPILQKKSTFSRSKALMDNVVDHSQGFSATHRGESAMGKHVDLYQSPMTKYSASQEPVAANRRNGKSVVKAKSKLQMDNTVLPF</sequence>
<dbReference type="Proteomes" id="UP000525078">
    <property type="component" value="Unassembled WGS sequence"/>
</dbReference>
<evidence type="ECO:0000256" key="2">
    <source>
        <dbReference type="ARBA" id="ARBA00022490"/>
    </source>
</evidence>
<keyword evidence="2" id="KW-0963">Cytoplasm</keyword>
<reference evidence="11 12" key="1">
    <citation type="journal article" date="2020" name="bioRxiv">
        <title>Sequence and annotation of 42 cannabis genomes reveals extensive copy number variation in cannabinoid synthesis and pathogen resistance genes.</title>
        <authorList>
            <person name="Mckernan K.J."/>
            <person name="Helbert Y."/>
            <person name="Kane L.T."/>
            <person name="Ebling H."/>
            <person name="Zhang L."/>
            <person name="Liu B."/>
            <person name="Eaton Z."/>
            <person name="Mclaughlin S."/>
            <person name="Kingan S."/>
            <person name="Baybayan P."/>
            <person name="Concepcion G."/>
            <person name="Jordan M."/>
            <person name="Riva A."/>
            <person name="Barbazuk W."/>
            <person name="Harkins T."/>
        </authorList>
    </citation>
    <scope>NUCLEOTIDE SEQUENCE [LARGE SCALE GENOMIC DNA]</scope>
    <source>
        <strain evidence="11 12">cv. Jamaican Lion 4</strain>
        <strain evidence="9">Father</strain>
        <strain evidence="10">Mother</strain>
        <tissue evidence="10">Leaf</tissue>
    </source>
</reference>
<dbReference type="InterPro" id="IPR044670">
    <property type="entry name" value="SOFL"/>
</dbReference>
<dbReference type="GO" id="GO:0009691">
    <property type="term" value="P:cytokinin biosynthetic process"/>
    <property type="evidence" value="ECO:0007669"/>
    <property type="project" value="UniProtKB-KW"/>
</dbReference>
<organism evidence="10 11">
    <name type="scientific">Cannabis sativa</name>
    <name type="common">Hemp</name>
    <name type="synonym">Marijuana</name>
    <dbReference type="NCBI Taxonomy" id="3483"/>
    <lineage>
        <taxon>Eukaryota</taxon>
        <taxon>Viridiplantae</taxon>
        <taxon>Streptophyta</taxon>
        <taxon>Embryophyta</taxon>
        <taxon>Tracheophyta</taxon>
        <taxon>Spermatophyta</taxon>
        <taxon>Magnoliopsida</taxon>
        <taxon>eudicotyledons</taxon>
        <taxon>Gunneridae</taxon>
        <taxon>Pentapetalae</taxon>
        <taxon>rosids</taxon>
        <taxon>fabids</taxon>
        <taxon>Rosales</taxon>
        <taxon>Cannabaceae</taxon>
        <taxon>Cannabis</taxon>
    </lineage>
</organism>
<comment type="subcellular location">
    <subcellularLocation>
        <location evidence="1">Cytoplasm</location>
    </subcellularLocation>
</comment>
<evidence type="ECO:0000313" key="9">
    <source>
        <dbReference type="EMBL" id="KAF4346100.1"/>
    </source>
</evidence>
<feature type="compositionally biased region" description="Acidic residues" evidence="7">
    <location>
        <begin position="44"/>
        <end position="54"/>
    </location>
</feature>
<keyword evidence="8" id="KW-0472">Membrane</keyword>
<keyword evidence="8" id="KW-1133">Transmembrane helix</keyword>
<evidence type="ECO:0000256" key="5">
    <source>
        <dbReference type="ARBA" id="ARBA00023242"/>
    </source>
</evidence>
<dbReference type="EMBL" id="JAATIQ010001167">
    <property type="protein sequence ID" value="KAF4346100.1"/>
    <property type="molecule type" value="Genomic_DNA"/>
</dbReference>
<evidence type="ECO:0000256" key="8">
    <source>
        <dbReference type="SAM" id="Phobius"/>
    </source>
</evidence>
<evidence type="ECO:0000256" key="6">
    <source>
        <dbReference type="ARBA" id="ARBA00024199"/>
    </source>
</evidence>
<evidence type="ECO:0000256" key="3">
    <source>
        <dbReference type="ARBA" id="ARBA00022712"/>
    </source>
</evidence>
<feature type="region of interest" description="Disordered" evidence="7">
    <location>
        <begin position="28"/>
        <end position="73"/>
    </location>
</feature>